<gene>
    <name evidence="1" type="ORF">SAMN04489859_10852</name>
</gene>
<dbReference type="STRING" id="34002.SAMN04489859_10852"/>
<name>A0A1H8P8M8_9RHOB</name>
<organism evidence="1 2">
    <name type="scientific">Paracoccus alcaliphilus</name>
    <dbReference type="NCBI Taxonomy" id="34002"/>
    <lineage>
        <taxon>Bacteria</taxon>
        <taxon>Pseudomonadati</taxon>
        <taxon>Pseudomonadota</taxon>
        <taxon>Alphaproteobacteria</taxon>
        <taxon>Rhodobacterales</taxon>
        <taxon>Paracoccaceae</taxon>
        <taxon>Paracoccus</taxon>
    </lineage>
</organism>
<keyword evidence="2" id="KW-1185">Reference proteome</keyword>
<evidence type="ECO:0000313" key="1">
    <source>
        <dbReference type="EMBL" id="SEO38216.1"/>
    </source>
</evidence>
<accession>A0A1H8P8M8</accession>
<dbReference type="SUPFAM" id="SSF51735">
    <property type="entry name" value="NAD(P)-binding Rossmann-fold domains"/>
    <property type="match status" value="1"/>
</dbReference>
<reference evidence="1 2" key="1">
    <citation type="submission" date="2016-10" db="EMBL/GenBank/DDBJ databases">
        <authorList>
            <person name="de Groot N.N."/>
        </authorList>
    </citation>
    <scope>NUCLEOTIDE SEQUENCE [LARGE SCALE GENOMIC DNA]</scope>
    <source>
        <strain evidence="1 2">DSM 8512</strain>
    </source>
</reference>
<dbReference type="InterPro" id="IPR036291">
    <property type="entry name" value="NAD(P)-bd_dom_sf"/>
</dbReference>
<protein>
    <submittedName>
        <fullName evidence="1">Acetoacetyl-CoA reductase</fullName>
    </submittedName>
</protein>
<evidence type="ECO:0000313" key="2">
    <source>
        <dbReference type="Proteomes" id="UP000199054"/>
    </source>
</evidence>
<dbReference type="EMBL" id="FODE01000085">
    <property type="protein sequence ID" value="SEO38216.1"/>
    <property type="molecule type" value="Genomic_DNA"/>
</dbReference>
<dbReference type="Proteomes" id="UP000199054">
    <property type="component" value="Unassembled WGS sequence"/>
</dbReference>
<proteinExistence type="predicted"/>
<sequence length="60" mass="5819">MSRNAIVTGGSRGIGATISKALQAADCAGAGNDDAAKAFTGETDIITGSTISANSGQLFS</sequence>
<dbReference type="AlphaFoldDB" id="A0A1H8P8M8"/>